<dbReference type="AlphaFoldDB" id="A0A1V4KFD7"/>
<reference evidence="1 2" key="1">
    <citation type="submission" date="2016-02" db="EMBL/GenBank/DDBJ databases">
        <title>Band-tailed pigeon sequencing and assembly.</title>
        <authorList>
            <person name="Soares A.E."/>
            <person name="Novak B.J."/>
            <person name="Rice E.S."/>
            <person name="O'Connell B."/>
            <person name="Chang D."/>
            <person name="Weber S."/>
            <person name="Shapiro B."/>
        </authorList>
    </citation>
    <scope>NUCLEOTIDE SEQUENCE [LARGE SCALE GENOMIC DNA]</scope>
    <source>
        <strain evidence="1">BTP2013</strain>
        <tissue evidence="1">Blood</tissue>
    </source>
</reference>
<gene>
    <name evidence="1" type="ORF">AV530_010535</name>
</gene>
<keyword evidence="2" id="KW-1185">Reference proteome</keyword>
<evidence type="ECO:0000313" key="1">
    <source>
        <dbReference type="EMBL" id="OPJ83125.1"/>
    </source>
</evidence>
<organism evidence="1 2">
    <name type="scientific">Patagioenas fasciata monilis</name>
    <dbReference type="NCBI Taxonomy" id="372326"/>
    <lineage>
        <taxon>Eukaryota</taxon>
        <taxon>Metazoa</taxon>
        <taxon>Chordata</taxon>
        <taxon>Craniata</taxon>
        <taxon>Vertebrata</taxon>
        <taxon>Euteleostomi</taxon>
        <taxon>Archelosauria</taxon>
        <taxon>Archosauria</taxon>
        <taxon>Dinosauria</taxon>
        <taxon>Saurischia</taxon>
        <taxon>Theropoda</taxon>
        <taxon>Coelurosauria</taxon>
        <taxon>Aves</taxon>
        <taxon>Neognathae</taxon>
        <taxon>Neoaves</taxon>
        <taxon>Columbimorphae</taxon>
        <taxon>Columbiformes</taxon>
        <taxon>Columbidae</taxon>
        <taxon>Patagioenas</taxon>
    </lineage>
</organism>
<name>A0A1V4KFD7_PATFA</name>
<comment type="caution">
    <text evidence="1">The sequence shown here is derived from an EMBL/GenBank/DDBJ whole genome shotgun (WGS) entry which is preliminary data.</text>
</comment>
<sequence>MVEWASLRGLKTRNDGGVIYLLLGQSNSKMGNSVSDHRQVAELLKTISMNQAPAHKRDWFWTISIQSGHICKLFFNQGC</sequence>
<evidence type="ECO:0000313" key="2">
    <source>
        <dbReference type="Proteomes" id="UP000190648"/>
    </source>
</evidence>
<dbReference type="Proteomes" id="UP000190648">
    <property type="component" value="Unassembled WGS sequence"/>
</dbReference>
<protein>
    <submittedName>
        <fullName evidence="1">Uncharacterized protein</fullName>
    </submittedName>
</protein>
<dbReference type="EMBL" id="LSYS01003385">
    <property type="protein sequence ID" value="OPJ83125.1"/>
    <property type="molecule type" value="Genomic_DNA"/>
</dbReference>
<accession>A0A1V4KFD7</accession>
<proteinExistence type="predicted"/>